<name>A0A662DBC0_UNCAE</name>
<evidence type="ECO:0000259" key="1">
    <source>
        <dbReference type="Pfam" id="PF13173"/>
    </source>
</evidence>
<dbReference type="PANTHER" id="PTHR33295:SF8">
    <property type="entry name" value="AAA+ ATPASE DOMAIN-CONTAINING PROTEIN"/>
    <property type="match status" value="1"/>
</dbReference>
<dbReference type="Pfam" id="PF13173">
    <property type="entry name" value="AAA_14"/>
    <property type="match status" value="1"/>
</dbReference>
<organism evidence="3 4">
    <name type="scientific">Aerophobetes bacterium</name>
    <dbReference type="NCBI Taxonomy" id="2030807"/>
    <lineage>
        <taxon>Bacteria</taxon>
        <taxon>Candidatus Aerophobota</taxon>
    </lineage>
</organism>
<comment type="caution">
    <text evidence="3">The sequence shown here is derived from an EMBL/GenBank/DDBJ whole genome shotgun (WGS) entry which is preliminary data.</text>
</comment>
<dbReference type="InterPro" id="IPR027417">
    <property type="entry name" value="P-loop_NTPase"/>
</dbReference>
<evidence type="ECO:0000259" key="2">
    <source>
        <dbReference type="Pfam" id="PF13635"/>
    </source>
</evidence>
<dbReference type="InterPro" id="IPR041682">
    <property type="entry name" value="AAA_14"/>
</dbReference>
<evidence type="ECO:0008006" key="5">
    <source>
        <dbReference type="Google" id="ProtNLM"/>
    </source>
</evidence>
<dbReference type="Pfam" id="PF13635">
    <property type="entry name" value="DUF4143"/>
    <property type="match status" value="1"/>
</dbReference>
<gene>
    <name evidence="3" type="ORF">DRJ04_08290</name>
</gene>
<dbReference type="SUPFAM" id="SSF52540">
    <property type="entry name" value="P-loop containing nucleoside triphosphate hydrolases"/>
    <property type="match status" value="1"/>
</dbReference>
<accession>A0A662DBC0</accession>
<dbReference type="InterPro" id="IPR025420">
    <property type="entry name" value="DUF4143"/>
</dbReference>
<evidence type="ECO:0000313" key="3">
    <source>
        <dbReference type="EMBL" id="RLE11326.1"/>
    </source>
</evidence>
<dbReference type="PANTHER" id="PTHR33295">
    <property type="entry name" value="ATPASE"/>
    <property type="match status" value="1"/>
</dbReference>
<dbReference type="Proteomes" id="UP000280417">
    <property type="component" value="Unassembled WGS sequence"/>
</dbReference>
<dbReference type="AlphaFoldDB" id="A0A662DBC0"/>
<feature type="domain" description="DUF4143" evidence="2">
    <location>
        <begin position="228"/>
        <end position="370"/>
    </location>
</feature>
<protein>
    <recommendedName>
        <fullName evidence="5">ATP-binding protein</fullName>
    </recommendedName>
</protein>
<sequence length="431" mass="51163">MIAKSRLKEIILSNEEFILTQIKRIVKREGIHLPQSLNKVVVFYGVRRSGKTFILFDLFKKMSERSLYIDFEDERLTGFQAEDLERLKEAVLELKPHLIGKEMVFFLDEVQNVKGWEKFCRRAVERENINVYVSGSSSKMMPFEIHTELRGRSWSIEVFPFSFKEYLRAKNVDVSDKSFVYTAKMALIKNYLIDYINWGGFPEIAFLESEFEKKKLIGEYLSAMFFRDLVERYKITNITLLDCLTDKLFSSFAMKLSLSSFYRQYKDKFSFSKDSLFKYYKHFLQSMLIFEVRKFTESTYKRMRNPAKIYLIDTGLCKRTTSSDSGRLLENVIFVELKRRGYDIFYFEEKRECDFIIKNHKGELLPVQVSFELTEGNREREIKGLIEACRKLGVNRGTIFTFDQETEIIMEGIYIQIRPVWKWLIGLIDKL</sequence>
<dbReference type="EMBL" id="QMQA01000263">
    <property type="protein sequence ID" value="RLE11326.1"/>
    <property type="molecule type" value="Genomic_DNA"/>
</dbReference>
<reference evidence="3 4" key="1">
    <citation type="submission" date="2018-06" db="EMBL/GenBank/DDBJ databases">
        <title>Extensive metabolic versatility and redundancy in microbially diverse, dynamic hydrothermal sediments.</title>
        <authorList>
            <person name="Dombrowski N."/>
            <person name="Teske A."/>
            <person name="Baker B.J."/>
        </authorList>
    </citation>
    <scope>NUCLEOTIDE SEQUENCE [LARGE SCALE GENOMIC DNA]</scope>
    <source>
        <strain evidence="3">B3_G15</strain>
    </source>
</reference>
<evidence type="ECO:0000313" key="4">
    <source>
        <dbReference type="Proteomes" id="UP000280417"/>
    </source>
</evidence>
<dbReference type="Gene3D" id="3.40.50.300">
    <property type="entry name" value="P-loop containing nucleotide triphosphate hydrolases"/>
    <property type="match status" value="1"/>
</dbReference>
<feature type="domain" description="AAA" evidence="1">
    <location>
        <begin position="38"/>
        <end position="167"/>
    </location>
</feature>
<proteinExistence type="predicted"/>